<keyword evidence="1" id="KW-0732">Signal</keyword>
<organism evidence="3 4">
    <name type="scientific">Platanthera zijinensis</name>
    <dbReference type="NCBI Taxonomy" id="2320716"/>
    <lineage>
        <taxon>Eukaryota</taxon>
        <taxon>Viridiplantae</taxon>
        <taxon>Streptophyta</taxon>
        <taxon>Embryophyta</taxon>
        <taxon>Tracheophyta</taxon>
        <taxon>Spermatophyta</taxon>
        <taxon>Magnoliopsida</taxon>
        <taxon>Liliopsida</taxon>
        <taxon>Asparagales</taxon>
        <taxon>Orchidaceae</taxon>
        <taxon>Orchidoideae</taxon>
        <taxon>Orchideae</taxon>
        <taxon>Orchidinae</taxon>
        <taxon>Platanthera</taxon>
    </lineage>
</organism>
<dbReference type="SUPFAM" id="SSF51110">
    <property type="entry name" value="alpha-D-mannose-specific plant lectins"/>
    <property type="match status" value="2"/>
</dbReference>
<evidence type="ECO:0000313" key="4">
    <source>
        <dbReference type="Proteomes" id="UP001418222"/>
    </source>
</evidence>
<dbReference type="Proteomes" id="UP001418222">
    <property type="component" value="Unassembled WGS sequence"/>
</dbReference>
<feature type="domain" description="Bulb-type lectin" evidence="2">
    <location>
        <begin position="25"/>
        <end position="137"/>
    </location>
</feature>
<dbReference type="EMBL" id="JBBWWQ010000009">
    <property type="protein sequence ID" value="KAK8938546.1"/>
    <property type="molecule type" value="Genomic_DNA"/>
</dbReference>
<evidence type="ECO:0000256" key="1">
    <source>
        <dbReference type="SAM" id="SignalP"/>
    </source>
</evidence>
<evidence type="ECO:0000313" key="3">
    <source>
        <dbReference type="EMBL" id="KAK8938546.1"/>
    </source>
</evidence>
<protein>
    <submittedName>
        <fullName evidence="3">Curculin-1</fullName>
    </submittedName>
</protein>
<dbReference type="SMART" id="SM00108">
    <property type="entry name" value="B_lectin"/>
    <property type="match status" value="2"/>
</dbReference>
<dbReference type="GO" id="GO:0051707">
    <property type="term" value="P:response to other organism"/>
    <property type="evidence" value="ECO:0007669"/>
    <property type="project" value="UniProtKB-ARBA"/>
</dbReference>
<dbReference type="Gene3D" id="2.90.10.10">
    <property type="entry name" value="Bulb-type lectin domain"/>
    <property type="match status" value="2"/>
</dbReference>
<reference evidence="3 4" key="1">
    <citation type="journal article" date="2022" name="Nat. Plants">
        <title>Genomes of leafy and leafless Platanthera orchids illuminate the evolution of mycoheterotrophy.</title>
        <authorList>
            <person name="Li M.H."/>
            <person name="Liu K.W."/>
            <person name="Li Z."/>
            <person name="Lu H.C."/>
            <person name="Ye Q.L."/>
            <person name="Zhang D."/>
            <person name="Wang J.Y."/>
            <person name="Li Y.F."/>
            <person name="Zhong Z.M."/>
            <person name="Liu X."/>
            <person name="Yu X."/>
            <person name="Liu D.K."/>
            <person name="Tu X.D."/>
            <person name="Liu B."/>
            <person name="Hao Y."/>
            <person name="Liao X.Y."/>
            <person name="Jiang Y.T."/>
            <person name="Sun W.H."/>
            <person name="Chen J."/>
            <person name="Chen Y.Q."/>
            <person name="Ai Y."/>
            <person name="Zhai J.W."/>
            <person name="Wu S.S."/>
            <person name="Zhou Z."/>
            <person name="Hsiao Y.Y."/>
            <person name="Wu W.L."/>
            <person name="Chen Y.Y."/>
            <person name="Lin Y.F."/>
            <person name="Hsu J.L."/>
            <person name="Li C.Y."/>
            <person name="Wang Z.W."/>
            <person name="Zhao X."/>
            <person name="Zhong W.Y."/>
            <person name="Ma X.K."/>
            <person name="Ma L."/>
            <person name="Huang J."/>
            <person name="Chen G.Z."/>
            <person name="Huang M.Z."/>
            <person name="Huang L."/>
            <person name="Peng D.H."/>
            <person name="Luo Y.B."/>
            <person name="Zou S.Q."/>
            <person name="Chen S.P."/>
            <person name="Lan S."/>
            <person name="Tsai W.C."/>
            <person name="Van de Peer Y."/>
            <person name="Liu Z.J."/>
        </authorList>
    </citation>
    <scope>NUCLEOTIDE SEQUENCE [LARGE SCALE GENOMIC DNA]</scope>
    <source>
        <strain evidence="3">Lor287</strain>
    </source>
</reference>
<dbReference type="PROSITE" id="PS50927">
    <property type="entry name" value="BULB_LECTIN"/>
    <property type="match status" value="2"/>
</dbReference>
<sequence>MASTTPSIAFLTLLTALLASAAAGDYVLYNSEVLMPGQNLTNRPHHLAMQKNCDLVLHHSGKPVWNSNTTISGSVIGTECYATLKQNGEFVVRRDVHYILWSSAKKTKKGKFALVLDTAGHLGIYGQRRWSSNNPKESTSPPATLPGQVLPTSEYILHSGRRLMLGRKLKYGEFELGLSRSCNLEINSTKSGKTLWQTNTKSASTCFVELESNGELMVKHGSQKLWSSNRKGSSGRYVAALRFDGRFAVYGPMLWSIGRDGTEWIAVNNFQPRPAVDWFEEKIIKWGMD</sequence>
<dbReference type="InterPro" id="IPR036426">
    <property type="entry name" value="Bulb-type_lectin_dom_sf"/>
</dbReference>
<keyword evidence="4" id="KW-1185">Reference proteome</keyword>
<feature type="domain" description="Bulb-type lectin" evidence="2">
    <location>
        <begin position="154"/>
        <end position="262"/>
    </location>
</feature>
<feature type="signal peptide" evidence="1">
    <location>
        <begin position="1"/>
        <end position="23"/>
    </location>
</feature>
<feature type="chain" id="PRO_5043019773" evidence="1">
    <location>
        <begin position="24"/>
        <end position="289"/>
    </location>
</feature>
<evidence type="ECO:0000259" key="2">
    <source>
        <dbReference type="PROSITE" id="PS50927"/>
    </source>
</evidence>
<proteinExistence type="predicted"/>
<accession>A0AAP0G5K5</accession>
<gene>
    <name evidence="3" type="primary">CUR09</name>
    <name evidence="3" type="ORF">KSP39_PZI011601</name>
</gene>
<dbReference type="InterPro" id="IPR001480">
    <property type="entry name" value="Bulb-type_lectin_dom"/>
</dbReference>
<dbReference type="AlphaFoldDB" id="A0AAP0G5K5"/>
<name>A0AAP0G5K5_9ASPA</name>
<comment type="caution">
    <text evidence="3">The sequence shown here is derived from an EMBL/GenBank/DDBJ whole genome shotgun (WGS) entry which is preliminary data.</text>
</comment>